<dbReference type="Pfam" id="PF15630">
    <property type="entry name" value="CENP-S"/>
    <property type="match status" value="1"/>
</dbReference>
<dbReference type="GO" id="GO:0071821">
    <property type="term" value="C:FANCM-MHF complex"/>
    <property type="evidence" value="ECO:0007669"/>
    <property type="project" value="InterPro"/>
</dbReference>
<keyword evidence="4" id="KW-0238">DNA-binding</keyword>
<dbReference type="PANTHER" id="PTHR22980:SF0">
    <property type="entry name" value="CENTROMERE PROTEIN S"/>
    <property type="match status" value="1"/>
</dbReference>
<dbReference type="GO" id="GO:0003682">
    <property type="term" value="F:chromatin binding"/>
    <property type="evidence" value="ECO:0007669"/>
    <property type="project" value="TreeGrafter"/>
</dbReference>
<dbReference type="InterPro" id="IPR009072">
    <property type="entry name" value="Histone-fold"/>
</dbReference>
<dbReference type="CDD" id="cd22919">
    <property type="entry name" value="HFD_CENP-S"/>
    <property type="match status" value="1"/>
</dbReference>
<organism evidence="7 9">
    <name type="scientific">Trichuris suis</name>
    <name type="common">pig whipworm</name>
    <dbReference type="NCBI Taxonomy" id="68888"/>
    <lineage>
        <taxon>Eukaryota</taxon>
        <taxon>Metazoa</taxon>
        <taxon>Ecdysozoa</taxon>
        <taxon>Nematoda</taxon>
        <taxon>Enoplea</taxon>
        <taxon>Dorylaimia</taxon>
        <taxon>Trichinellida</taxon>
        <taxon>Trichuridae</taxon>
        <taxon>Trichuris</taxon>
    </lineage>
</organism>
<evidence type="ECO:0000256" key="2">
    <source>
        <dbReference type="ARBA" id="ARBA00016400"/>
    </source>
</evidence>
<reference evidence="7 9" key="1">
    <citation type="journal article" date="2014" name="Nat. Genet.">
        <title>Genome and transcriptome of the porcine whipworm Trichuris suis.</title>
        <authorList>
            <person name="Jex A.R."/>
            <person name="Nejsum P."/>
            <person name="Schwarz E.M."/>
            <person name="Hu L."/>
            <person name="Young N.D."/>
            <person name="Hall R.S."/>
            <person name="Korhonen P.K."/>
            <person name="Liao S."/>
            <person name="Thamsborg S."/>
            <person name="Xia J."/>
            <person name="Xu P."/>
            <person name="Wang S."/>
            <person name="Scheerlinck J.P."/>
            <person name="Hofmann A."/>
            <person name="Sternberg P.W."/>
            <person name="Wang J."/>
            <person name="Gasser R.B."/>
        </authorList>
    </citation>
    <scope>NUCLEOTIDE SEQUENCE [LARGE SCALE GENOMIC DNA]</scope>
    <source>
        <strain evidence="8">DCEP-RM93F</strain>
        <strain evidence="7">DCEP-RM93M</strain>
    </source>
</reference>
<dbReference type="GO" id="GO:0031297">
    <property type="term" value="P:replication fork processing"/>
    <property type="evidence" value="ECO:0007669"/>
    <property type="project" value="TreeGrafter"/>
</dbReference>
<accession>A0A085LX42</accession>
<dbReference type="Gene3D" id="1.10.20.10">
    <property type="entry name" value="Histone, subunit A"/>
    <property type="match status" value="1"/>
</dbReference>
<dbReference type="GO" id="GO:0000712">
    <property type="term" value="P:resolution of meiotic recombination intermediates"/>
    <property type="evidence" value="ECO:0007669"/>
    <property type="project" value="TreeGrafter"/>
</dbReference>
<sequence>MTDCVTSMVDAWTTDLLAFARHAKRTMITCDDVRLLCRRNPTLLQHLDSRFPSKSEPSKRSRCEKNDTDKKSTTDTHTVEMSDIAS</sequence>
<dbReference type="GO" id="GO:0006281">
    <property type="term" value="P:DNA repair"/>
    <property type="evidence" value="ECO:0007669"/>
    <property type="project" value="UniProtKB-KW"/>
</dbReference>
<protein>
    <recommendedName>
        <fullName evidence="2">Centromere protein S</fullName>
    </recommendedName>
</protein>
<dbReference type="InterPro" id="IPR029003">
    <property type="entry name" value="CENP-S/Mhf1"/>
</dbReference>
<evidence type="ECO:0000256" key="6">
    <source>
        <dbReference type="SAM" id="MobiDB-lite"/>
    </source>
</evidence>
<evidence type="ECO:0000256" key="1">
    <source>
        <dbReference type="ARBA" id="ARBA00006612"/>
    </source>
</evidence>
<dbReference type="Proteomes" id="UP000030764">
    <property type="component" value="Unassembled WGS sequence"/>
</dbReference>
<keyword evidence="9" id="KW-1185">Reference proteome</keyword>
<dbReference type="GO" id="GO:0046982">
    <property type="term" value="F:protein heterodimerization activity"/>
    <property type="evidence" value="ECO:0007669"/>
    <property type="project" value="InterPro"/>
</dbReference>
<evidence type="ECO:0000313" key="7">
    <source>
        <dbReference type="EMBL" id="KFD49538.1"/>
    </source>
</evidence>
<keyword evidence="3" id="KW-0227">DNA damage</keyword>
<dbReference type="EMBL" id="KL363268">
    <property type="protein sequence ID" value="KFD49538.1"/>
    <property type="molecule type" value="Genomic_DNA"/>
</dbReference>
<evidence type="ECO:0000256" key="5">
    <source>
        <dbReference type="ARBA" id="ARBA00023204"/>
    </source>
</evidence>
<evidence type="ECO:0000256" key="4">
    <source>
        <dbReference type="ARBA" id="ARBA00023125"/>
    </source>
</evidence>
<feature type="compositionally biased region" description="Basic and acidic residues" evidence="6">
    <location>
        <begin position="48"/>
        <end position="80"/>
    </location>
</feature>
<dbReference type="AlphaFoldDB" id="A0A085LX42"/>
<evidence type="ECO:0000313" key="8">
    <source>
        <dbReference type="EMBL" id="KFD70307.1"/>
    </source>
</evidence>
<gene>
    <name evidence="7" type="ORF">M513_09563</name>
    <name evidence="8" type="ORF">M514_09563</name>
</gene>
<name>A0A085LX42_9BILA</name>
<dbReference type="Proteomes" id="UP000030758">
    <property type="component" value="Unassembled WGS sequence"/>
</dbReference>
<feature type="region of interest" description="Disordered" evidence="6">
    <location>
        <begin position="48"/>
        <end position="86"/>
    </location>
</feature>
<evidence type="ECO:0000313" key="9">
    <source>
        <dbReference type="Proteomes" id="UP000030764"/>
    </source>
</evidence>
<proteinExistence type="inferred from homology"/>
<evidence type="ECO:0000256" key="3">
    <source>
        <dbReference type="ARBA" id="ARBA00022763"/>
    </source>
</evidence>
<dbReference type="GO" id="GO:0003677">
    <property type="term" value="F:DNA binding"/>
    <property type="evidence" value="ECO:0007669"/>
    <property type="project" value="UniProtKB-KW"/>
</dbReference>
<dbReference type="PANTHER" id="PTHR22980">
    <property type="entry name" value="CORTISTATIN"/>
    <property type="match status" value="1"/>
</dbReference>
<comment type="similarity">
    <text evidence="1">Belongs to the TAF9 family. CENP-S/MHF1 subfamily.</text>
</comment>
<dbReference type="SUPFAM" id="SSF47113">
    <property type="entry name" value="Histone-fold"/>
    <property type="match status" value="1"/>
</dbReference>
<dbReference type="EMBL" id="KL367488">
    <property type="protein sequence ID" value="KFD70307.1"/>
    <property type="molecule type" value="Genomic_DNA"/>
</dbReference>
<keyword evidence="5" id="KW-0234">DNA repair</keyword>